<gene>
    <name evidence="7" type="primary">menD</name>
    <name evidence="10" type="ORF">THSYN_23020</name>
</gene>
<dbReference type="Gene3D" id="3.40.50.970">
    <property type="match status" value="2"/>
</dbReference>
<keyword evidence="4 7" id="KW-0460">Magnesium</keyword>
<comment type="catalytic activity">
    <reaction evidence="7">
        <text>isochorismate + 2-oxoglutarate + H(+) = 5-enolpyruvoyl-6-hydroxy-2-succinyl-cyclohex-3-ene-1-carboxylate + CO2</text>
        <dbReference type="Rhea" id="RHEA:25593"/>
        <dbReference type="ChEBI" id="CHEBI:15378"/>
        <dbReference type="ChEBI" id="CHEBI:16526"/>
        <dbReference type="ChEBI" id="CHEBI:16810"/>
        <dbReference type="ChEBI" id="CHEBI:29780"/>
        <dbReference type="ChEBI" id="CHEBI:58818"/>
        <dbReference type="EC" id="2.2.1.9"/>
    </reaction>
</comment>
<evidence type="ECO:0000256" key="3">
    <source>
        <dbReference type="ARBA" id="ARBA00022723"/>
    </source>
</evidence>
<evidence type="ECO:0000256" key="4">
    <source>
        <dbReference type="ARBA" id="ARBA00022842"/>
    </source>
</evidence>
<dbReference type="CDD" id="cd02009">
    <property type="entry name" value="TPP_SHCHC_synthase"/>
    <property type="match status" value="1"/>
</dbReference>
<evidence type="ECO:0000256" key="5">
    <source>
        <dbReference type="ARBA" id="ARBA00023052"/>
    </source>
</evidence>
<dbReference type="PIRSF" id="PIRSF004983">
    <property type="entry name" value="MenD"/>
    <property type="match status" value="1"/>
</dbReference>
<dbReference type="OrthoDB" id="9791859at2"/>
<dbReference type="KEGG" id="tsy:THSYN_23020"/>
<dbReference type="CDD" id="cd07037">
    <property type="entry name" value="TPP_PYR_MenD"/>
    <property type="match status" value="1"/>
</dbReference>
<comment type="cofactor">
    <cofactor evidence="7">
        <name>thiamine diphosphate</name>
        <dbReference type="ChEBI" id="CHEBI:58937"/>
    </cofactor>
    <text evidence="7">Binds 1 thiamine pyrophosphate per subunit.</text>
</comment>
<comment type="subunit">
    <text evidence="7">Homodimer.</text>
</comment>
<comment type="pathway">
    <text evidence="7">Quinol/quinone metabolism; 1,4-dihydroxy-2-naphthoate biosynthesis; 1,4-dihydroxy-2-naphthoate from chorismate: step 2/7.</text>
</comment>
<protein>
    <recommendedName>
        <fullName evidence="7">2-succinyl-5-enolpyruvyl-6-hydroxy-3-cyclohexene-1-carboxylate synthase</fullName>
        <shortName evidence="7">SEPHCHC synthase</shortName>
        <ecNumber evidence="7">2.2.1.9</ecNumber>
    </recommendedName>
    <alternativeName>
        <fullName evidence="7">Menaquinone biosynthesis protein MenD</fullName>
    </alternativeName>
</protein>
<evidence type="ECO:0000313" key="11">
    <source>
        <dbReference type="Proteomes" id="UP000232638"/>
    </source>
</evidence>
<dbReference type="InterPro" id="IPR004433">
    <property type="entry name" value="MenaQ_synth_MenD"/>
</dbReference>
<comment type="function">
    <text evidence="7">Catalyzes the thiamine diphosphate-dependent decarboxylation of 2-oxoglutarate and the subsequent addition of the resulting succinic semialdehyde-thiamine pyrophosphate anion to isochorismate to yield 2-succinyl-5-enolpyruvyl-6-hydroxy-3-cyclohexene-1-carboxylate (SEPHCHC).</text>
</comment>
<dbReference type="RefSeq" id="WP_100921222.1">
    <property type="nucleotide sequence ID" value="NZ_CP020370.1"/>
</dbReference>
<evidence type="ECO:0000256" key="2">
    <source>
        <dbReference type="ARBA" id="ARBA00022679"/>
    </source>
</evidence>
<feature type="domain" description="Thiamine pyrophosphate enzyme N-terminal TPP-binding" evidence="9">
    <location>
        <begin position="24"/>
        <end position="134"/>
    </location>
</feature>
<dbReference type="Gene3D" id="3.40.50.1220">
    <property type="entry name" value="TPP-binding domain"/>
    <property type="match status" value="1"/>
</dbReference>
<evidence type="ECO:0000256" key="8">
    <source>
        <dbReference type="SAM" id="MobiDB-lite"/>
    </source>
</evidence>
<dbReference type="Proteomes" id="UP000232638">
    <property type="component" value="Chromosome"/>
</dbReference>
<evidence type="ECO:0000313" key="10">
    <source>
        <dbReference type="EMBL" id="AUB83536.1"/>
    </source>
</evidence>
<dbReference type="GO" id="GO:0070204">
    <property type="term" value="F:2-succinyl-5-enolpyruvyl-6-hydroxy-3-cyclohexene-1-carboxylic-acid synthase activity"/>
    <property type="evidence" value="ECO:0007669"/>
    <property type="project" value="UniProtKB-UniRule"/>
</dbReference>
<comment type="cofactor">
    <cofactor evidence="7">
        <name>Mg(2+)</name>
        <dbReference type="ChEBI" id="CHEBI:18420"/>
    </cofactor>
    <cofactor evidence="7">
        <name>Mn(2+)</name>
        <dbReference type="ChEBI" id="CHEBI:29035"/>
    </cofactor>
</comment>
<keyword evidence="5 7" id="KW-0786">Thiamine pyrophosphate</keyword>
<comment type="similarity">
    <text evidence="7">Belongs to the TPP enzyme family. MenD subfamily.</text>
</comment>
<dbReference type="Pfam" id="PF02776">
    <property type="entry name" value="TPP_enzyme_N"/>
    <property type="match status" value="1"/>
</dbReference>
<dbReference type="EC" id="2.2.1.9" evidence="7"/>
<accession>A0A2K8UD95</accession>
<proteinExistence type="inferred from homology"/>
<dbReference type="GO" id="GO:0000287">
    <property type="term" value="F:magnesium ion binding"/>
    <property type="evidence" value="ECO:0007669"/>
    <property type="project" value="UniProtKB-UniRule"/>
</dbReference>
<dbReference type="GO" id="GO:0009234">
    <property type="term" value="P:menaquinone biosynthetic process"/>
    <property type="evidence" value="ECO:0007669"/>
    <property type="project" value="UniProtKB-UniRule"/>
</dbReference>
<keyword evidence="2 7" id="KW-0808">Transferase</keyword>
<evidence type="ECO:0000256" key="7">
    <source>
        <dbReference type="HAMAP-Rule" id="MF_01659"/>
    </source>
</evidence>
<dbReference type="PANTHER" id="PTHR42916">
    <property type="entry name" value="2-SUCCINYL-5-ENOLPYRUVYL-6-HYDROXY-3-CYCLOHEXENE-1-CARBOXYLATE SYNTHASE"/>
    <property type="match status" value="1"/>
</dbReference>
<dbReference type="GO" id="GO:0030976">
    <property type="term" value="F:thiamine pyrophosphate binding"/>
    <property type="evidence" value="ECO:0007669"/>
    <property type="project" value="UniProtKB-UniRule"/>
</dbReference>
<keyword evidence="11" id="KW-1185">Reference proteome</keyword>
<organism evidence="10 11">
    <name type="scientific">Candidatus Thiodictyon syntrophicum</name>
    <dbReference type="NCBI Taxonomy" id="1166950"/>
    <lineage>
        <taxon>Bacteria</taxon>
        <taxon>Pseudomonadati</taxon>
        <taxon>Pseudomonadota</taxon>
        <taxon>Gammaproteobacteria</taxon>
        <taxon>Chromatiales</taxon>
        <taxon>Chromatiaceae</taxon>
        <taxon>Thiodictyon</taxon>
    </lineage>
</organism>
<keyword evidence="6 7" id="KW-0464">Manganese</keyword>
<keyword evidence="3 7" id="KW-0479">Metal-binding</keyword>
<evidence type="ECO:0000256" key="1">
    <source>
        <dbReference type="ARBA" id="ARBA00022428"/>
    </source>
</evidence>
<keyword evidence="1 7" id="KW-0474">Menaquinone biosynthesis</keyword>
<sequence>MSAASPPSAADGDPAWVGVRWCLALLDGLLASGVRHLVLSPGSRSTPVLLAAQQCPALTLTPILDERSAAFYALGLARAGARPVALLATSGSAPAHWYPAVMEASEAGVPLVLLSADRPPELRGWGANQTTDQTRLFGAQVREFHDPGAPVDTAAARRALHALGRRAAAVSQGRRPGPVHINLPLREPLVPRTDCTLPDPDPRPGDDGAGDGVTVSLTLPPGLKARLRGRGLIYCGPDSPRPGFPAAVLRLGAALGVPVLADPLSGLRFGAAPGLDLSGAASPRITRYKSIVRNAAAAAALRPDWVLRYGRAPVSKTVLEWLPGLPTILVDPAERWSDPAHDLAREGSVHLALDPSALCNALAADPPAPADPAWLGHWTQAEERLAALTTDYLATAPWCEAHLIRDLVAALPAGEGLLCANSLPIRQFETWSGTREAPLKVFGNRGVSGIDGQLSTLAGLNAAGVPTTGLLGDLSFLHDLSGLLLAARLDRPCIVLNNGGGRIFDYLPQHGLPDFERLWRTPRPVAIDALADAGGLRHRRVAASTGWREALAEGLTGAPGLIIEVMIDADQSREVHLAFRRRVAAATLIG</sequence>
<dbReference type="GO" id="GO:0030145">
    <property type="term" value="F:manganese ion binding"/>
    <property type="evidence" value="ECO:0007669"/>
    <property type="project" value="UniProtKB-UniRule"/>
</dbReference>
<evidence type="ECO:0000256" key="6">
    <source>
        <dbReference type="ARBA" id="ARBA00023211"/>
    </source>
</evidence>
<dbReference type="InterPro" id="IPR012001">
    <property type="entry name" value="Thiamin_PyroP_enz_TPP-bd_dom"/>
</dbReference>
<feature type="region of interest" description="Disordered" evidence="8">
    <location>
        <begin position="190"/>
        <end position="211"/>
    </location>
</feature>
<dbReference type="NCBIfam" id="TIGR00173">
    <property type="entry name" value="menD"/>
    <property type="match status" value="1"/>
</dbReference>
<dbReference type="HAMAP" id="MF_01659">
    <property type="entry name" value="MenD"/>
    <property type="match status" value="1"/>
</dbReference>
<evidence type="ECO:0000259" key="9">
    <source>
        <dbReference type="Pfam" id="PF02776"/>
    </source>
</evidence>
<dbReference type="AlphaFoldDB" id="A0A2K8UD95"/>
<dbReference type="UniPathway" id="UPA01057">
    <property type="reaction ID" value="UER00164"/>
</dbReference>
<dbReference type="PANTHER" id="PTHR42916:SF1">
    <property type="entry name" value="PROTEIN PHYLLO, CHLOROPLASTIC"/>
    <property type="match status" value="1"/>
</dbReference>
<dbReference type="SUPFAM" id="SSF52518">
    <property type="entry name" value="Thiamin diphosphate-binding fold (THDP-binding)"/>
    <property type="match status" value="2"/>
</dbReference>
<name>A0A2K8UD95_9GAMM</name>
<reference evidence="10 11" key="1">
    <citation type="submission" date="2017-03" db="EMBL/GenBank/DDBJ databases">
        <title>Complete genome sequence of Candidatus 'Thiodictyon syntrophicum' sp. nov. strain Cad16T, a photolithoautotroph purple sulfur bacterium isolated from an alpine meromictic lake.</title>
        <authorList>
            <person name="Luedin S.M."/>
            <person name="Pothier J.F."/>
            <person name="Danza F."/>
            <person name="Storelli N."/>
            <person name="Wittwer M."/>
            <person name="Tonolla M."/>
        </authorList>
    </citation>
    <scope>NUCLEOTIDE SEQUENCE [LARGE SCALE GENOMIC DNA]</scope>
    <source>
        <strain evidence="10 11">Cad16T</strain>
    </source>
</reference>
<dbReference type="InterPro" id="IPR029061">
    <property type="entry name" value="THDP-binding"/>
</dbReference>
<dbReference type="EMBL" id="CP020370">
    <property type="protein sequence ID" value="AUB83536.1"/>
    <property type="molecule type" value="Genomic_DNA"/>
</dbReference>
<dbReference type="UniPathway" id="UPA00079"/>
<comment type="pathway">
    <text evidence="7">Quinol/quinone metabolism; menaquinone biosynthesis.</text>
</comment>